<dbReference type="EMBL" id="JBHUJC010000041">
    <property type="protein sequence ID" value="MFD2277141.1"/>
    <property type="molecule type" value="Genomic_DNA"/>
</dbReference>
<dbReference type="PANTHER" id="PTHR22946">
    <property type="entry name" value="DIENELACTONE HYDROLASE DOMAIN-CONTAINING PROTEIN-RELATED"/>
    <property type="match status" value="1"/>
</dbReference>
<feature type="domain" description="Dienelactone hydrolase" evidence="1">
    <location>
        <begin position="32"/>
        <end position="250"/>
    </location>
</feature>
<evidence type="ECO:0000313" key="3">
    <source>
        <dbReference type="Proteomes" id="UP001597297"/>
    </source>
</evidence>
<dbReference type="Pfam" id="PF01738">
    <property type="entry name" value="DLH"/>
    <property type="match status" value="1"/>
</dbReference>
<dbReference type="InterPro" id="IPR002925">
    <property type="entry name" value="Dienelactn_hydro"/>
</dbReference>
<dbReference type="EC" id="3.1.-.-" evidence="2"/>
<sequence length="254" mass="27469">MKLTSLFSLLAAGLCLGGEMSVNYKDGNVECEGFVVTPENADNTPVILVVHQWMGLTEYEKSRCRQLAELGYIAFAVDIYGKGVRPSNKKESAQQSSKYKSDRALFRSRLNAGLDAALKTEGADSDRVAAVGYCFGGTGVLELARSGANVDGVVSFHGGLGSPTPDDASNIKGRVLVLHGAVDPMVSAKELADFEAEMTENQVDWELIKYGSAVHSFTQPMAGNDPSKGVAYNKKADQRSWQRMKNFLENLFGK</sequence>
<proteinExistence type="predicted"/>
<dbReference type="InterPro" id="IPR029058">
    <property type="entry name" value="AB_hydrolase_fold"/>
</dbReference>
<keyword evidence="3" id="KW-1185">Reference proteome</keyword>
<dbReference type="SUPFAM" id="SSF53474">
    <property type="entry name" value="alpha/beta-Hydrolases"/>
    <property type="match status" value="1"/>
</dbReference>
<evidence type="ECO:0000259" key="1">
    <source>
        <dbReference type="Pfam" id="PF01738"/>
    </source>
</evidence>
<accession>A0ABW5E3E1</accession>
<protein>
    <submittedName>
        <fullName evidence="2">Dienelactone hydrolase family protein</fullName>
        <ecNumber evidence="2">3.1.-.-</ecNumber>
    </submittedName>
</protein>
<keyword evidence="2" id="KW-0378">Hydrolase</keyword>
<comment type="caution">
    <text evidence="2">The sequence shown here is derived from an EMBL/GenBank/DDBJ whole genome shotgun (WGS) entry which is preliminary data.</text>
</comment>
<evidence type="ECO:0000313" key="2">
    <source>
        <dbReference type="EMBL" id="MFD2277141.1"/>
    </source>
</evidence>
<organism evidence="2 3">
    <name type="scientific">Rubritalea spongiae</name>
    <dbReference type="NCBI Taxonomy" id="430797"/>
    <lineage>
        <taxon>Bacteria</taxon>
        <taxon>Pseudomonadati</taxon>
        <taxon>Verrucomicrobiota</taxon>
        <taxon>Verrucomicrobiia</taxon>
        <taxon>Verrucomicrobiales</taxon>
        <taxon>Rubritaleaceae</taxon>
        <taxon>Rubritalea</taxon>
    </lineage>
</organism>
<dbReference type="GO" id="GO:0016787">
    <property type="term" value="F:hydrolase activity"/>
    <property type="evidence" value="ECO:0007669"/>
    <property type="project" value="UniProtKB-KW"/>
</dbReference>
<dbReference type="RefSeq" id="WP_377094078.1">
    <property type="nucleotide sequence ID" value="NZ_JBHSJM010000001.1"/>
</dbReference>
<dbReference type="InterPro" id="IPR050261">
    <property type="entry name" value="FrsA_esterase"/>
</dbReference>
<dbReference type="Gene3D" id="3.40.50.1820">
    <property type="entry name" value="alpha/beta hydrolase"/>
    <property type="match status" value="1"/>
</dbReference>
<reference evidence="3" key="1">
    <citation type="journal article" date="2019" name="Int. J. Syst. Evol. Microbiol.">
        <title>The Global Catalogue of Microorganisms (GCM) 10K type strain sequencing project: providing services to taxonomists for standard genome sequencing and annotation.</title>
        <authorList>
            <consortium name="The Broad Institute Genomics Platform"/>
            <consortium name="The Broad Institute Genome Sequencing Center for Infectious Disease"/>
            <person name="Wu L."/>
            <person name="Ma J."/>
        </authorList>
    </citation>
    <scope>NUCLEOTIDE SEQUENCE [LARGE SCALE GENOMIC DNA]</scope>
    <source>
        <strain evidence="3">JCM 16545</strain>
    </source>
</reference>
<dbReference type="PANTHER" id="PTHR22946:SF0">
    <property type="entry name" value="DIENELACTONE HYDROLASE DOMAIN-CONTAINING PROTEIN"/>
    <property type="match status" value="1"/>
</dbReference>
<name>A0ABW5E3E1_9BACT</name>
<gene>
    <name evidence="2" type="ORF">ACFSQZ_11730</name>
</gene>
<dbReference type="Proteomes" id="UP001597297">
    <property type="component" value="Unassembled WGS sequence"/>
</dbReference>